<dbReference type="SUPFAM" id="SSF52540">
    <property type="entry name" value="P-loop containing nucleoside triphosphate hydrolases"/>
    <property type="match status" value="1"/>
</dbReference>
<dbReference type="AlphaFoldDB" id="A0AAN6S777"/>
<gene>
    <name evidence="1" type="ORF">QBC46DRAFT_255873</name>
</gene>
<feature type="non-terminal residue" evidence="1">
    <location>
        <position position="1"/>
    </location>
</feature>
<protein>
    <recommendedName>
        <fullName evidence="3">G domain-containing protein</fullName>
    </recommendedName>
</protein>
<dbReference type="Proteomes" id="UP001303473">
    <property type="component" value="Unassembled WGS sequence"/>
</dbReference>
<accession>A0AAN6S777</accession>
<evidence type="ECO:0000313" key="1">
    <source>
        <dbReference type="EMBL" id="KAK3942603.1"/>
    </source>
</evidence>
<dbReference type="Gene3D" id="3.40.50.300">
    <property type="entry name" value="P-loop containing nucleotide triphosphate hydrolases"/>
    <property type="match status" value="1"/>
</dbReference>
<comment type="caution">
    <text evidence="1">The sequence shown here is derived from an EMBL/GenBank/DDBJ whole genome shotgun (WGS) entry which is preliminary data.</text>
</comment>
<reference evidence="2" key="1">
    <citation type="journal article" date="2023" name="Mol. Phylogenet. Evol.">
        <title>Genome-scale phylogeny and comparative genomics of the fungal order Sordariales.</title>
        <authorList>
            <person name="Hensen N."/>
            <person name="Bonometti L."/>
            <person name="Westerberg I."/>
            <person name="Brannstrom I.O."/>
            <person name="Guillou S."/>
            <person name="Cros-Aarteil S."/>
            <person name="Calhoun S."/>
            <person name="Haridas S."/>
            <person name="Kuo A."/>
            <person name="Mondo S."/>
            <person name="Pangilinan J."/>
            <person name="Riley R."/>
            <person name="LaButti K."/>
            <person name="Andreopoulos B."/>
            <person name="Lipzen A."/>
            <person name="Chen C."/>
            <person name="Yan M."/>
            <person name="Daum C."/>
            <person name="Ng V."/>
            <person name="Clum A."/>
            <person name="Steindorff A."/>
            <person name="Ohm R.A."/>
            <person name="Martin F."/>
            <person name="Silar P."/>
            <person name="Natvig D.O."/>
            <person name="Lalanne C."/>
            <person name="Gautier V."/>
            <person name="Ament-Velasquez S.L."/>
            <person name="Kruys A."/>
            <person name="Hutchinson M.I."/>
            <person name="Powell A.J."/>
            <person name="Barry K."/>
            <person name="Miller A.N."/>
            <person name="Grigoriev I.V."/>
            <person name="Debuchy R."/>
            <person name="Gladieux P."/>
            <person name="Hiltunen Thoren M."/>
            <person name="Johannesson H."/>
        </authorList>
    </citation>
    <scope>NUCLEOTIDE SEQUENCE [LARGE SCALE GENOMIC DNA]</scope>
    <source>
        <strain evidence="2">CBS 340.73</strain>
    </source>
</reference>
<dbReference type="InterPro" id="IPR027417">
    <property type="entry name" value="P-loop_NTPase"/>
</dbReference>
<evidence type="ECO:0008006" key="3">
    <source>
        <dbReference type="Google" id="ProtNLM"/>
    </source>
</evidence>
<evidence type="ECO:0000313" key="2">
    <source>
        <dbReference type="Proteomes" id="UP001303473"/>
    </source>
</evidence>
<proteinExistence type="predicted"/>
<organism evidence="1 2">
    <name type="scientific">Diplogelasinospora grovesii</name>
    <dbReference type="NCBI Taxonomy" id="303347"/>
    <lineage>
        <taxon>Eukaryota</taxon>
        <taxon>Fungi</taxon>
        <taxon>Dikarya</taxon>
        <taxon>Ascomycota</taxon>
        <taxon>Pezizomycotina</taxon>
        <taxon>Sordariomycetes</taxon>
        <taxon>Sordariomycetidae</taxon>
        <taxon>Sordariales</taxon>
        <taxon>Diplogelasinosporaceae</taxon>
        <taxon>Diplogelasinospora</taxon>
    </lineage>
</organism>
<sequence length="240" mass="26538">PPSSSTFRFGFEPHPSDIFTAVMGMTGSGKSLFISQCTDEAVTVGHDLQACMFRASGVSFSLQIPQYNSQHTYVYLVDTPGFDDTNRSDTEVLKDIAAWLNESYKEKVILRGILHLYRITDPRTQGSARRNLCMSKKLCGPEALKNVLLVTPPFQFTGVSNASSGRTGAACSGRERPLELQVDMVDIRLALSDTKAGQEIERAIAKAKQKFQKEISDLKKQMKEALVGRDKEAAQVLQEQ</sequence>
<dbReference type="CDD" id="cd00882">
    <property type="entry name" value="Ras_like_GTPase"/>
    <property type="match status" value="1"/>
</dbReference>
<name>A0AAN6S777_9PEZI</name>
<dbReference type="EMBL" id="MU853772">
    <property type="protein sequence ID" value="KAK3942603.1"/>
    <property type="molecule type" value="Genomic_DNA"/>
</dbReference>
<keyword evidence="2" id="KW-1185">Reference proteome</keyword>